<dbReference type="InterPro" id="IPR039309">
    <property type="entry name" value="BT1"/>
</dbReference>
<sequence length="75" mass="8315">MILKLQDIGFKDGLNVDPSKLQILLDSADLPIVGKPLYGLVSDLIHISDQHQVSHTTFGGFLDFVQASSMLDKYR</sequence>
<accession>A0A445EB58</accession>
<evidence type="ECO:0000256" key="2">
    <source>
        <dbReference type="ARBA" id="ARBA00022448"/>
    </source>
</evidence>
<reference evidence="6 7" key="1">
    <citation type="submission" date="2019-01" db="EMBL/GenBank/DDBJ databases">
        <title>Sequencing of cultivated peanut Arachis hypogaea provides insights into genome evolution and oil improvement.</title>
        <authorList>
            <person name="Chen X."/>
        </authorList>
    </citation>
    <scope>NUCLEOTIDE SEQUENCE [LARGE SCALE GENOMIC DNA]</scope>
    <source>
        <strain evidence="7">cv. Fuhuasheng</strain>
        <tissue evidence="6">Leaves</tissue>
    </source>
</reference>
<dbReference type="Pfam" id="PF03092">
    <property type="entry name" value="BT1"/>
    <property type="match status" value="1"/>
</dbReference>
<name>A0A445EB58_ARAHY</name>
<evidence type="ECO:0000256" key="1">
    <source>
        <dbReference type="ARBA" id="ARBA00004141"/>
    </source>
</evidence>
<comment type="subcellular location">
    <subcellularLocation>
        <location evidence="1">Membrane</location>
        <topology evidence="1">Multi-pass membrane protein</topology>
    </subcellularLocation>
</comment>
<keyword evidence="2" id="KW-0813">Transport</keyword>
<evidence type="ECO:0000256" key="4">
    <source>
        <dbReference type="ARBA" id="ARBA00022989"/>
    </source>
</evidence>
<protein>
    <submittedName>
        <fullName evidence="6">Uncharacterized protein</fullName>
    </submittedName>
</protein>
<evidence type="ECO:0000313" key="6">
    <source>
        <dbReference type="EMBL" id="RYR72658.1"/>
    </source>
</evidence>
<keyword evidence="7" id="KW-1185">Reference proteome</keyword>
<keyword evidence="4" id="KW-1133">Transmembrane helix</keyword>
<evidence type="ECO:0000256" key="3">
    <source>
        <dbReference type="ARBA" id="ARBA00022692"/>
    </source>
</evidence>
<organism evidence="6 7">
    <name type="scientific">Arachis hypogaea</name>
    <name type="common">Peanut</name>
    <dbReference type="NCBI Taxonomy" id="3818"/>
    <lineage>
        <taxon>Eukaryota</taxon>
        <taxon>Viridiplantae</taxon>
        <taxon>Streptophyta</taxon>
        <taxon>Embryophyta</taxon>
        <taxon>Tracheophyta</taxon>
        <taxon>Spermatophyta</taxon>
        <taxon>Magnoliopsida</taxon>
        <taxon>eudicotyledons</taxon>
        <taxon>Gunneridae</taxon>
        <taxon>Pentapetalae</taxon>
        <taxon>rosids</taxon>
        <taxon>fabids</taxon>
        <taxon>Fabales</taxon>
        <taxon>Fabaceae</taxon>
        <taxon>Papilionoideae</taxon>
        <taxon>50 kb inversion clade</taxon>
        <taxon>dalbergioids sensu lato</taxon>
        <taxon>Dalbergieae</taxon>
        <taxon>Pterocarpus clade</taxon>
        <taxon>Arachis</taxon>
    </lineage>
</organism>
<gene>
    <name evidence="6" type="ORF">Ahy_A02g006886</name>
</gene>
<dbReference type="AlphaFoldDB" id="A0A445EB58"/>
<comment type="caution">
    <text evidence="6">The sequence shown here is derived from an EMBL/GenBank/DDBJ whole genome shotgun (WGS) entry which is preliminary data.</text>
</comment>
<dbReference type="Proteomes" id="UP000289738">
    <property type="component" value="Chromosome A02"/>
</dbReference>
<proteinExistence type="predicted"/>
<dbReference type="GO" id="GO:0016020">
    <property type="term" value="C:membrane"/>
    <property type="evidence" value="ECO:0007669"/>
    <property type="project" value="UniProtKB-SubCell"/>
</dbReference>
<keyword evidence="5" id="KW-0472">Membrane</keyword>
<dbReference type="EMBL" id="SDMP01000002">
    <property type="protein sequence ID" value="RYR72658.1"/>
    <property type="molecule type" value="Genomic_DNA"/>
</dbReference>
<dbReference type="STRING" id="3818.A0A445EB58"/>
<evidence type="ECO:0000256" key="5">
    <source>
        <dbReference type="ARBA" id="ARBA00023136"/>
    </source>
</evidence>
<keyword evidence="3" id="KW-0812">Transmembrane</keyword>
<evidence type="ECO:0000313" key="7">
    <source>
        <dbReference type="Proteomes" id="UP000289738"/>
    </source>
</evidence>